<keyword evidence="4" id="KW-1185">Reference proteome</keyword>
<organism evidence="3 4">
    <name type="scientific">Sphingomonas aerophila</name>
    <dbReference type="NCBI Taxonomy" id="1344948"/>
    <lineage>
        <taxon>Bacteria</taxon>
        <taxon>Pseudomonadati</taxon>
        <taxon>Pseudomonadota</taxon>
        <taxon>Alphaproteobacteria</taxon>
        <taxon>Sphingomonadales</taxon>
        <taxon>Sphingomonadaceae</taxon>
        <taxon>Sphingomonas</taxon>
    </lineage>
</organism>
<dbReference type="InterPro" id="IPR045531">
    <property type="entry name" value="DUF6468"/>
</dbReference>
<dbReference type="Pfam" id="PF20072">
    <property type="entry name" value="DUF6468"/>
    <property type="match status" value="1"/>
</dbReference>
<evidence type="ECO:0000313" key="4">
    <source>
        <dbReference type="Proteomes" id="UP000546200"/>
    </source>
</evidence>
<keyword evidence="1" id="KW-1133">Transmembrane helix</keyword>
<evidence type="ECO:0000259" key="2">
    <source>
        <dbReference type="Pfam" id="PF20072"/>
    </source>
</evidence>
<name>A0A7W9BAK5_9SPHN</name>
<reference evidence="3 4" key="1">
    <citation type="submission" date="2020-08" db="EMBL/GenBank/DDBJ databases">
        <title>Genomic Encyclopedia of Type Strains, Phase IV (KMG-IV): sequencing the most valuable type-strain genomes for metagenomic binning, comparative biology and taxonomic classification.</title>
        <authorList>
            <person name="Goeker M."/>
        </authorList>
    </citation>
    <scope>NUCLEOTIDE SEQUENCE [LARGE SCALE GENOMIC DNA]</scope>
    <source>
        <strain evidence="3 4">DSM 100044</strain>
    </source>
</reference>
<keyword evidence="1" id="KW-0812">Transmembrane</keyword>
<dbReference type="EMBL" id="JACIJK010000001">
    <property type="protein sequence ID" value="MBB5713679.1"/>
    <property type="molecule type" value="Genomic_DNA"/>
</dbReference>
<feature type="domain" description="DUF6468" evidence="2">
    <location>
        <begin position="34"/>
        <end position="103"/>
    </location>
</feature>
<proteinExistence type="predicted"/>
<keyword evidence="1" id="KW-0472">Membrane</keyword>
<dbReference type="Proteomes" id="UP000546200">
    <property type="component" value="Unassembled WGS sequence"/>
</dbReference>
<feature type="transmembrane region" description="Helical" evidence="1">
    <location>
        <begin position="6"/>
        <end position="23"/>
    </location>
</feature>
<dbReference type="AlphaFoldDB" id="A0A7W9BAK5"/>
<comment type="caution">
    <text evidence="3">The sequence shown here is derived from an EMBL/GenBank/DDBJ whole genome shotgun (WGS) entry which is preliminary data.</text>
</comment>
<evidence type="ECO:0000256" key="1">
    <source>
        <dbReference type="SAM" id="Phobius"/>
    </source>
</evidence>
<protein>
    <recommendedName>
        <fullName evidence="2">DUF6468 domain-containing protein</fullName>
    </recommendedName>
</protein>
<sequence length="126" mass="13091">MNFAVITNILTMALCIAVLVQSVRMMRSLKAVKEGALTDVVTALDRSTVQARSVLSELKAALVECAGNARVLNEGKSMADELGVMIEIANNTAERLVQAAADANRASIADGAEADADASEDAKVAA</sequence>
<accession>A0A7W9BAK5</accession>
<gene>
    <name evidence="3" type="ORF">FHS94_000498</name>
</gene>
<dbReference type="RefSeq" id="WP_184054220.1">
    <property type="nucleotide sequence ID" value="NZ_JACIJK010000001.1"/>
</dbReference>
<evidence type="ECO:0000313" key="3">
    <source>
        <dbReference type="EMBL" id="MBB5713679.1"/>
    </source>
</evidence>